<keyword evidence="5" id="KW-1185">Reference proteome</keyword>
<dbReference type="EMBL" id="CP151511">
    <property type="protein sequence ID" value="WZN65028.1"/>
    <property type="molecule type" value="Genomic_DNA"/>
</dbReference>
<dbReference type="Proteomes" id="UP001472866">
    <property type="component" value="Chromosome 11"/>
</dbReference>
<accession>A0AAX4PG17</accession>
<proteinExistence type="inferred from homology"/>
<dbReference type="GO" id="GO:0016810">
    <property type="term" value="F:hydrolase activity, acting on carbon-nitrogen (but not peptide) bonds"/>
    <property type="evidence" value="ECO:0007669"/>
    <property type="project" value="UniProtKB-ARBA"/>
</dbReference>
<evidence type="ECO:0000256" key="1">
    <source>
        <dbReference type="ARBA" id="ARBA00008225"/>
    </source>
</evidence>
<name>A0AAX4PG17_9CHLO</name>
<dbReference type="InterPro" id="IPR040154">
    <property type="entry name" value="Biotinidase/VNN"/>
</dbReference>
<dbReference type="SUPFAM" id="SSF56317">
    <property type="entry name" value="Carbon-nitrogen hydrolase"/>
    <property type="match status" value="1"/>
</dbReference>
<keyword evidence="2" id="KW-0732">Signal</keyword>
<dbReference type="AlphaFoldDB" id="A0AAX4PG17"/>
<evidence type="ECO:0000313" key="5">
    <source>
        <dbReference type="Proteomes" id="UP001472866"/>
    </source>
</evidence>
<dbReference type="Gene3D" id="3.60.110.10">
    <property type="entry name" value="Carbon-nitrogen hydrolase"/>
    <property type="match status" value="1"/>
</dbReference>
<evidence type="ECO:0000256" key="2">
    <source>
        <dbReference type="SAM" id="SignalP"/>
    </source>
</evidence>
<feature type="signal peptide" evidence="2">
    <location>
        <begin position="1"/>
        <end position="23"/>
    </location>
</feature>
<feature type="chain" id="PRO_5043724563" evidence="2">
    <location>
        <begin position="24"/>
        <end position="517"/>
    </location>
</feature>
<dbReference type="InterPro" id="IPR036526">
    <property type="entry name" value="C-N_Hydrolase_sf"/>
</dbReference>
<organism evidence="4 5">
    <name type="scientific">Chloropicon roscoffensis</name>
    <dbReference type="NCBI Taxonomy" id="1461544"/>
    <lineage>
        <taxon>Eukaryota</taxon>
        <taxon>Viridiplantae</taxon>
        <taxon>Chlorophyta</taxon>
        <taxon>Chloropicophyceae</taxon>
        <taxon>Chloropicales</taxon>
        <taxon>Chloropicaceae</taxon>
        <taxon>Chloropicon</taxon>
    </lineage>
</organism>
<dbReference type="PROSITE" id="PS50263">
    <property type="entry name" value="CN_HYDROLASE"/>
    <property type="match status" value="1"/>
</dbReference>
<evidence type="ECO:0000259" key="3">
    <source>
        <dbReference type="PROSITE" id="PS50263"/>
    </source>
</evidence>
<dbReference type="InterPro" id="IPR003010">
    <property type="entry name" value="C-N_Hydrolase"/>
</dbReference>
<protein>
    <submittedName>
        <fullName evidence="4">Carbon-nitrogen hydrolase</fullName>
    </submittedName>
</protein>
<gene>
    <name evidence="4" type="ORF">HKI87_11g65850</name>
</gene>
<dbReference type="PANTHER" id="PTHR10609">
    <property type="entry name" value="BIOTINIDASE-RELATED"/>
    <property type="match status" value="1"/>
</dbReference>
<evidence type="ECO:0000313" key="4">
    <source>
        <dbReference type="EMBL" id="WZN65028.1"/>
    </source>
</evidence>
<feature type="domain" description="CN hydrolase" evidence="3">
    <location>
        <begin position="27"/>
        <end position="304"/>
    </location>
</feature>
<keyword evidence="4" id="KW-0378">Hydrolase</keyword>
<reference evidence="4 5" key="1">
    <citation type="submission" date="2024-03" db="EMBL/GenBank/DDBJ databases">
        <title>Complete genome sequence of the green alga Chloropicon roscoffensis RCC1871.</title>
        <authorList>
            <person name="Lemieux C."/>
            <person name="Pombert J.-F."/>
            <person name="Otis C."/>
            <person name="Turmel M."/>
        </authorList>
    </citation>
    <scope>NUCLEOTIDE SEQUENCE [LARGE SCALE GENOMIC DNA]</scope>
    <source>
        <strain evidence="4 5">RCC1871</strain>
    </source>
</reference>
<sequence>MPFTGMLLVAVLLLAAAAAPAGASESFLASVVSFAPVGDPRDGAAENLQKNLVDIQSLLSSAQLGTCDLVVLPELVFYYAGIERALAEGKAALREYAVPLPPVGSNPCAFKPGQQNAAFLRSLSCTARDLGSYVVANVLDLVETGGGGYKLFNTDVAFDRTGSLVAKYWKWHTFGLSPLIDQPGECERRPASFETDFGVPFGLFVCFDIEFEDPVQVLLDEGVRHFAFSSAWVNNPPFGFATEIQQGWSKATGAALLASNIGSGVSRAGSGIYVAGRELATDFNSTAGPINRVSSALVPKTVDAGEAKRGPVRVPPSLAPPNAGAIGNCSLEFLPGVSLNATCVVLGDKNNGPQSFSLSADDLECQFSIGGSTFEAGGTGVPVAVAFSTPVQFPSTVDAVDYKGCMILPCVGYPLCSSPNWSSAVGKLGPTEIRMTADGTQDRFIPLFSIVELPSKRVVSRELDDYEAAGTKEGGGTVARIAKSSTDSKLERTASLGIINVKVLQGPARLRVQRSVV</sequence>
<dbReference type="PANTHER" id="PTHR10609:SF14">
    <property type="entry name" value="BIOTINIDASE"/>
    <property type="match status" value="1"/>
</dbReference>
<dbReference type="Pfam" id="PF00795">
    <property type="entry name" value="CN_hydrolase"/>
    <property type="match status" value="1"/>
</dbReference>
<comment type="similarity">
    <text evidence="1">Belongs to the carbon-nitrogen hydrolase superfamily. BTD/VNN family.</text>
</comment>